<dbReference type="Proteomes" id="UP000005384">
    <property type="component" value="Unassembled WGS sequence"/>
</dbReference>
<evidence type="ECO:0000313" key="3">
    <source>
        <dbReference type="Proteomes" id="UP000005384"/>
    </source>
</evidence>
<dbReference type="PANTHER" id="PTHR42951">
    <property type="entry name" value="METALLO-BETA-LACTAMASE DOMAIN-CONTAINING"/>
    <property type="match status" value="1"/>
</dbReference>
<dbReference type="HOGENOM" id="CLU_030571_0_1_9"/>
<dbReference type="EMBL" id="ADLN01000035">
    <property type="protein sequence ID" value="EHI60130.1"/>
    <property type="molecule type" value="Genomic_DNA"/>
</dbReference>
<dbReference type="RefSeq" id="WP_006779888.1">
    <property type="nucleotide sequence ID" value="NZ_CP040506.1"/>
</dbReference>
<organism evidence="2 3">
    <name type="scientific">Hungatella hathewayi WAL-18680</name>
    <dbReference type="NCBI Taxonomy" id="742737"/>
    <lineage>
        <taxon>Bacteria</taxon>
        <taxon>Bacillati</taxon>
        <taxon>Bacillota</taxon>
        <taxon>Clostridia</taxon>
        <taxon>Lachnospirales</taxon>
        <taxon>Lachnospiraceae</taxon>
        <taxon>Hungatella</taxon>
    </lineage>
</organism>
<dbReference type="SMART" id="SM00849">
    <property type="entry name" value="Lactamase_B"/>
    <property type="match status" value="1"/>
</dbReference>
<dbReference type="Gene3D" id="3.60.15.10">
    <property type="entry name" value="Ribonuclease Z/Hydroxyacylglutathione hydrolase-like"/>
    <property type="match status" value="1"/>
</dbReference>
<evidence type="ECO:0000313" key="2">
    <source>
        <dbReference type="EMBL" id="EHI60130.1"/>
    </source>
</evidence>
<sequence length="332" mass="37625">MRENIRIESPLKSRRIRSREPVDERCWAFMKELREHHKGKAVYEINPYAEVYPVRENVYAIFNESLDGAGDVWIYLIVGEEKAMVIDTGFGLGDLKGLCGKLSGGKELIVVNTHPHIDHAYGNCQFEQVYCHEYAVPQLMAMNRPDAWEHLFDEQGTPIWTEFDRRDLIAYRPYRITGVPDGYEFSLGNGHLVELIFTAGHASGHCMFLDKKNRLLFAGDDVISMRIGIGGPRPGDVYGAYATVVQYRNQMRKLASRLDEFDYVFPGHFVFDLGHEVIEDLAKTAEAIVAEPEAYDYAEEADTPGGRILRMCRFVPGLGTIAYTEKSIGVDC</sequence>
<dbReference type="PATRIC" id="fig|742737.3.peg.1933"/>
<dbReference type="InterPro" id="IPR050855">
    <property type="entry name" value="NDM-1-like"/>
</dbReference>
<dbReference type="AlphaFoldDB" id="G5IEI1"/>
<evidence type="ECO:0000259" key="1">
    <source>
        <dbReference type="SMART" id="SM00849"/>
    </source>
</evidence>
<name>G5IEI1_9FIRM</name>
<dbReference type="InterPro" id="IPR036866">
    <property type="entry name" value="RibonucZ/Hydroxyglut_hydro"/>
</dbReference>
<reference evidence="2 3" key="1">
    <citation type="submission" date="2011-08" db="EMBL/GenBank/DDBJ databases">
        <title>The Genome Sequence of Clostridium hathewayi WAL-18680.</title>
        <authorList>
            <consortium name="The Broad Institute Genome Sequencing Platform"/>
            <person name="Earl A."/>
            <person name="Ward D."/>
            <person name="Feldgarden M."/>
            <person name="Gevers D."/>
            <person name="Finegold S.M."/>
            <person name="Summanen P.H."/>
            <person name="Molitoris D.R."/>
            <person name="Song M."/>
            <person name="Daigneault M."/>
            <person name="Allen-Vercoe E."/>
            <person name="Young S.K."/>
            <person name="Zeng Q."/>
            <person name="Gargeya S."/>
            <person name="Fitzgerald M."/>
            <person name="Haas B."/>
            <person name="Abouelleil A."/>
            <person name="Alvarado L."/>
            <person name="Arachchi H.M."/>
            <person name="Berlin A."/>
            <person name="Brown A."/>
            <person name="Chapman S.B."/>
            <person name="Chen Z."/>
            <person name="Dunbar C."/>
            <person name="Freedman E."/>
            <person name="Gearin G."/>
            <person name="Gellesch M."/>
            <person name="Goldberg J."/>
            <person name="Griggs A."/>
            <person name="Gujja S."/>
            <person name="Heiman D."/>
            <person name="Howarth C."/>
            <person name="Larson L."/>
            <person name="Lui A."/>
            <person name="MacDonald P.J.P."/>
            <person name="Montmayeur A."/>
            <person name="Murphy C."/>
            <person name="Neiman D."/>
            <person name="Pearson M."/>
            <person name="Priest M."/>
            <person name="Roberts A."/>
            <person name="Saif S."/>
            <person name="Shea T."/>
            <person name="Shenoy N."/>
            <person name="Sisk P."/>
            <person name="Stolte C."/>
            <person name="Sykes S."/>
            <person name="Wortman J."/>
            <person name="Nusbaum C."/>
            <person name="Birren B."/>
        </authorList>
    </citation>
    <scope>NUCLEOTIDE SEQUENCE [LARGE SCALE GENOMIC DNA]</scope>
    <source>
        <strain evidence="2 3">WAL-18680</strain>
    </source>
</reference>
<dbReference type="Pfam" id="PF00753">
    <property type="entry name" value="Lactamase_B"/>
    <property type="match status" value="1"/>
</dbReference>
<comment type="caution">
    <text evidence="2">The sequence shown here is derived from an EMBL/GenBank/DDBJ whole genome shotgun (WGS) entry which is preliminary data.</text>
</comment>
<keyword evidence="3" id="KW-1185">Reference proteome</keyword>
<accession>G5IEI1</accession>
<protein>
    <recommendedName>
        <fullName evidence="1">Metallo-beta-lactamase domain-containing protein</fullName>
    </recommendedName>
</protein>
<gene>
    <name evidence="2" type="ORF">HMPREF9473_01908</name>
</gene>
<dbReference type="SUPFAM" id="SSF56281">
    <property type="entry name" value="Metallo-hydrolase/oxidoreductase"/>
    <property type="match status" value="1"/>
</dbReference>
<feature type="domain" description="Metallo-beta-lactamase" evidence="1">
    <location>
        <begin position="71"/>
        <end position="268"/>
    </location>
</feature>
<dbReference type="PANTHER" id="PTHR42951:SF4">
    <property type="entry name" value="ACYL-COENZYME A THIOESTERASE MBLAC2"/>
    <property type="match status" value="1"/>
</dbReference>
<proteinExistence type="predicted"/>
<dbReference type="InterPro" id="IPR001279">
    <property type="entry name" value="Metallo-B-lactamas"/>
</dbReference>